<reference evidence="2 3" key="1">
    <citation type="submission" date="2010-12" db="EMBL/GenBank/DDBJ databases">
        <title>Complete sequence of Desulfurispirillum indicum S5.</title>
        <authorList>
            <consortium name="US DOE Joint Genome Institute"/>
            <person name="Lucas S."/>
            <person name="Copeland A."/>
            <person name="Lapidus A."/>
            <person name="Cheng J.-F."/>
            <person name="Goodwin L."/>
            <person name="Pitluck S."/>
            <person name="Chertkov O."/>
            <person name="Held B."/>
            <person name="Detter J.C."/>
            <person name="Han C."/>
            <person name="Tapia R."/>
            <person name="Land M."/>
            <person name="Hauser L."/>
            <person name="Kyrpides N."/>
            <person name="Ivanova N."/>
            <person name="Mikhailova N."/>
            <person name="Haggblom M."/>
            <person name="Rauschenbach I."/>
            <person name="Bini E."/>
            <person name="Woyke T."/>
        </authorList>
    </citation>
    <scope>NUCLEOTIDE SEQUENCE [LARGE SCALE GENOMIC DNA]</scope>
    <source>
        <strain evidence="3">ATCC BAA-1389 / DSM 22839 / S5</strain>
    </source>
</reference>
<name>E6W1M6_DESIS</name>
<dbReference type="EMBL" id="CP002432">
    <property type="protein sequence ID" value="ADU66575.1"/>
    <property type="molecule type" value="Genomic_DNA"/>
</dbReference>
<dbReference type="AlphaFoldDB" id="E6W1M6"/>
<accession>E6W1M6</accession>
<dbReference type="STRING" id="653733.Selin_1848"/>
<dbReference type="HOGENOM" id="CLU_1537612_0_0_0"/>
<evidence type="ECO:0000313" key="3">
    <source>
        <dbReference type="Proteomes" id="UP000002572"/>
    </source>
</evidence>
<evidence type="ECO:0000256" key="1">
    <source>
        <dbReference type="SAM" id="MobiDB-lite"/>
    </source>
</evidence>
<dbReference type="InParanoid" id="E6W1M6"/>
<organism evidence="2 3">
    <name type="scientific">Desulfurispirillum indicum (strain ATCC BAA-1389 / DSM 22839 / S5)</name>
    <dbReference type="NCBI Taxonomy" id="653733"/>
    <lineage>
        <taxon>Bacteria</taxon>
        <taxon>Pseudomonadati</taxon>
        <taxon>Chrysiogenota</taxon>
        <taxon>Chrysiogenia</taxon>
        <taxon>Chrysiogenales</taxon>
        <taxon>Chrysiogenaceae</taxon>
        <taxon>Desulfurispirillum</taxon>
    </lineage>
</organism>
<evidence type="ECO:0000313" key="2">
    <source>
        <dbReference type="EMBL" id="ADU66575.1"/>
    </source>
</evidence>
<proteinExistence type="predicted"/>
<gene>
    <name evidence="2" type="ordered locus">Selin_1848</name>
</gene>
<keyword evidence="3" id="KW-1185">Reference proteome</keyword>
<feature type="region of interest" description="Disordered" evidence="1">
    <location>
        <begin position="105"/>
        <end position="174"/>
    </location>
</feature>
<dbReference type="KEGG" id="din:Selin_1848"/>
<sequence>MLDSSGVFFRFRILSFLTAQKGRKNAPPESPFFRIACSPVLEIRQQADQRGPSAALPGIARHCDVQGVRLAPRFARALHLGLFALPDPCLPAVLPDHSLPVSVPSGLASQASHSPDGLRGELSASVSPPCAVPARTRRLERYGPAGLPPRGRQPQTKSHGGRLFAVPSSRQADG</sequence>
<protein>
    <submittedName>
        <fullName evidence="2">Uncharacterized protein</fullName>
    </submittedName>
</protein>
<dbReference type="Proteomes" id="UP000002572">
    <property type="component" value="Chromosome"/>
</dbReference>